<dbReference type="PRINTS" id="PR00987">
    <property type="entry name" value="TRNASYNTHGLU"/>
</dbReference>
<comment type="subcellular location">
    <subcellularLocation>
        <location evidence="8">Cytoplasm</location>
    </subcellularLocation>
</comment>
<dbReference type="Proteomes" id="UP000322110">
    <property type="component" value="Unassembled WGS sequence"/>
</dbReference>
<dbReference type="SUPFAM" id="SSF52374">
    <property type="entry name" value="Nucleotidylyl transferase"/>
    <property type="match status" value="1"/>
</dbReference>
<feature type="short sequence motif" description="'HIGH' region" evidence="8">
    <location>
        <begin position="7"/>
        <end position="17"/>
    </location>
</feature>
<evidence type="ECO:0000313" key="12">
    <source>
        <dbReference type="Proteomes" id="UP000322110"/>
    </source>
</evidence>
<comment type="similarity">
    <text evidence="1 8">Belongs to the class-I aminoacyl-tRNA synthetase family. Glutamate--tRNA ligase type 1 subfamily.</text>
</comment>
<comment type="catalytic activity">
    <reaction evidence="8">
        <text>tRNA(Glu) + L-glutamate + ATP = L-glutamyl-tRNA(Glu) + AMP + diphosphate</text>
        <dbReference type="Rhea" id="RHEA:23540"/>
        <dbReference type="Rhea" id="RHEA-COMP:9663"/>
        <dbReference type="Rhea" id="RHEA-COMP:9680"/>
        <dbReference type="ChEBI" id="CHEBI:29985"/>
        <dbReference type="ChEBI" id="CHEBI:30616"/>
        <dbReference type="ChEBI" id="CHEBI:33019"/>
        <dbReference type="ChEBI" id="CHEBI:78442"/>
        <dbReference type="ChEBI" id="CHEBI:78520"/>
        <dbReference type="ChEBI" id="CHEBI:456215"/>
        <dbReference type="EC" id="6.1.1.17"/>
    </reaction>
</comment>
<keyword evidence="5 8" id="KW-0067">ATP-binding</keyword>
<dbReference type="GO" id="GO:0006424">
    <property type="term" value="P:glutamyl-tRNA aminoacylation"/>
    <property type="evidence" value="ECO:0007669"/>
    <property type="project" value="UniProtKB-UniRule"/>
</dbReference>
<feature type="domain" description="Glutamyl/glutaminyl-tRNA synthetase class Ib catalytic" evidence="9">
    <location>
        <begin position="2"/>
        <end position="278"/>
    </location>
</feature>
<evidence type="ECO:0000259" key="9">
    <source>
        <dbReference type="Pfam" id="PF00749"/>
    </source>
</evidence>
<comment type="caution">
    <text evidence="11">The sequence shown here is derived from an EMBL/GenBank/DDBJ whole genome shotgun (WGS) entry which is preliminary data.</text>
</comment>
<proteinExistence type="inferred from homology"/>
<dbReference type="EMBL" id="VUKA01000009">
    <property type="protein sequence ID" value="KAA2212280.1"/>
    <property type="molecule type" value="Genomic_DNA"/>
</dbReference>
<dbReference type="Gene3D" id="1.10.10.350">
    <property type="match status" value="1"/>
</dbReference>
<dbReference type="GO" id="GO:0000049">
    <property type="term" value="F:tRNA binding"/>
    <property type="evidence" value="ECO:0007669"/>
    <property type="project" value="InterPro"/>
</dbReference>
<dbReference type="InterPro" id="IPR008925">
    <property type="entry name" value="aa_tRNA-synth_I_cd-bd_sf"/>
</dbReference>
<evidence type="ECO:0000256" key="3">
    <source>
        <dbReference type="ARBA" id="ARBA00022598"/>
    </source>
</evidence>
<keyword evidence="7 8" id="KW-0030">Aminoacyl-tRNA synthetase</keyword>
<dbReference type="SUPFAM" id="SSF48163">
    <property type="entry name" value="An anticodon-binding domain of class I aminoacyl-tRNA synthetases"/>
    <property type="match status" value="1"/>
</dbReference>
<feature type="binding site" evidence="8">
    <location>
        <position position="247"/>
    </location>
    <ligand>
        <name>ATP</name>
        <dbReference type="ChEBI" id="CHEBI:30616"/>
    </ligand>
</feature>
<evidence type="ECO:0000256" key="4">
    <source>
        <dbReference type="ARBA" id="ARBA00022741"/>
    </source>
</evidence>
<name>A0A5B2TEQ3_9PROT</name>
<dbReference type="PANTHER" id="PTHR43311">
    <property type="entry name" value="GLUTAMATE--TRNA LIGASE"/>
    <property type="match status" value="1"/>
</dbReference>
<sequence>MRLRFAPSPTGYLHVGNARVAVANWLIARRHGGRFILRFDDTDAARSRAEFAEGIEEDLRWLGLDWDESFKQSDRLERYEAAAEKLKKSGHLYPCLESEEELRFKREQRQKQGRPPVYDRAALKMTPEQLQRALDNGKQPYWRFKLSTRTVEWQDGVLGRRQVKLPPISDPVLIRADGSFLYTFTSVVDDLETGITDIVRGEDHVTNTGVQIDILEALGGRPQGRPGAIRFAHLPLLTDADGGQLSKRLGSMGLRQLRRDGIEPAALVGYLSALGSSRDPAAATPAELAPVYDLGHVSRSAARFDPAQLLGLNRRYLHGLDFATVRDRLPEGADEAFWLSVRGNLDLLAEARDWWDIARGDITVAPQPEDAGFLRAALDALPPEPWGEESWNAWVKPLGAATGRKGKALFLPLRLALTGEDHGPEMRLFLPQIGRARAADRLARAAGA</sequence>
<feature type="domain" description="Aminoacyl-tRNA synthetase class I anticodon-binding" evidence="10">
    <location>
        <begin position="373"/>
        <end position="445"/>
    </location>
</feature>
<evidence type="ECO:0000256" key="5">
    <source>
        <dbReference type="ARBA" id="ARBA00022840"/>
    </source>
</evidence>
<keyword evidence="4 8" id="KW-0547">Nucleotide-binding</keyword>
<feature type="short sequence motif" description="'KMSKS' region" evidence="8">
    <location>
        <begin position="244"/>
        <end position="248"/>
    </location>
</feature>
<dbReference type="Pfam" id="PF00749">
    <property type="entry name" value="tRNA-synt_1c"/>
    <property type="match status" value="1"/>
</dbReference>
<dbReference type="Pfam" id="PF19269">
    <property type="entry name" value="Anticodon_2"/>
    <property type="match status" value="1"/>
</dbReference>
<comment type="function">
    <text evidence="8">Catalyzes the attachment of glutamate to tRNA(Glu) in a two-step reaction: glutamate is first activated by ATP to form Glu-AMP and then transferred to the acceptor end of tRNA(Glu).</text>
</comment>
<comment type="caution">
    <text evidence="8">Lacks conserved residue(s) required for the propagation of feature annotation.</text>
</comment>
<dbReference type="InterPro" id="IPR000924">
    <property type="entry name" value="Glu/Gln-tRNA-synth"/>
</dbReference>
<organism evidence="11 12">
    <name type="scientific">Teichococcus oryzae</name>
    <dbReference type="NCBI Taxonomy" id="1608942"/>
    <lineage>
        <taxon>Bacteria</taxon>
        <taxon>Pseudomonadati</taxon>
        <taxon>Pseudomonadota</taxon>
        <taxon>Alphaproteobacteria</taxon>
        <taxon>Acetobacterales</taxon>
        <taxon>Roseomonadaceae</taxon>
        <taxon>Roseomonas</taxon>
    </lineage>
</organism>
<protein>
    <recommendedName>
        <fullName evidence="8">Glutamate--tRNA ligase</fullName>
        <ecNumber evidence="8">6.1.1.17</ecNumber>
    </recommendedName>
    <alternativeName>
        <fullName evidence="8">Glutamyl-tRNA synthetase</fullName>
        <shortName evidence="8">GluRS</shortName>
    </alternativeName>
</protein>
<dbReference type="Gene3D" id="3.40.50.620">
    <property type="entry name" value="HUPs"/>
    <property type="match status" value="1"/>
</dbReference>
<dbReference type="NCBIfam" id="TIGR00464">
    <property type="entry name" value="gltX_bact"/>
    <property type="match status" value="1"/>
</dbReference>
<dbReference type="OrthoDB" id="9807503at2"/>
<dbReference type="InterPro" id="IPR020058">
    <property type="entry name" value="Glu/Gln-tRNA-synth_Ib_cat-dom"/>
</dbReference>
<dbReference type="GO" id="GO:0005524">
    <property type="term" value="F:ATP binding"/>
    <property type="evidence" value="ECO:0007669"/>
    <property type="project" value="UniProtKB-UniRule"/>
</dbReference>
<accession>A0A5B2TEQ3</accession>
<evidence type="ECO:0000256" key="2">
    <source>
        <dbReference type="ARBA" id="ARBA00022490"/>
    </source>
</evidence>
<keyword evidence="12" id="KW-1185">Reference proteome</keyword>
<dbReference type="EC" id="6.1.1.17" evidence="8"/>
<keyword evidence="6 8" id="KW-0648">Protein biosynthesis</keyword>
<evidence type="ECO:0000256" key="6">
    <source>
        <dbReference type="ARBA" id="ARBA00022917"/>
    </source>
</evidence>
<dbReference type="InterPro" id="IPR045462">
    <property type="entry name" value="aa-tRNA-synth_I_cd-bd"/>
</dbReference>
<evidence type="ECO:0000256" key="1">
    <source>
        <dbReference type="ARBA" id="ARBA00007894"/>
    </source>
</evidence>
<dbReference type="InterPro" id="IPR014729">
    <property type="entry name" value="Rossmann-like_a/b/a_fold"/>
</dbReference>
<reference evidence="11 12" key="1">
    <citation type="journal article" date="2015" name="Int. J. Syst. Evol. Microbiol.">
        <title>Roseomonas oryzae sp. nov., isolated from paddy rhizosphere soil.</title>
        <authorList>
            <person name="Ramaprasad E.V."/>
            <person name="Sasikala Ch."/>
            <person name="Ramana Ch.V."/>
        </authorList>
    </citation>
    <scope>NUCLEOTIDE SEQUENCE [LARGE SCALE GENOMIC DNA]</scope>
    <source>
        <strain evidence="11 12">KCTC 42542</strain>
    </source>
</reference>
<dbReference type="InterPro" id="IPR001412">
    <property type="entry name" value="aa-tRNA-synth_I_CS"/>
</dbReference>
<gene>
    <name evidence="8" type="primary">gltX</name>
    <name evidence="11" type="ORF">F0Q34_15770</name>
</gene>
<keyword evidence="2 8" id="KW-0963">Cytoplasm</keyword>
<comment type="subunit">
    <text evidence="8">Monomer.</text>
</comment>
<evidence type="ECO:0000256" key="7">
    <source>
        <dbReference type="ARBA" id="ARBA00023146"/>
    </source>
</evidence>
<dbReference type="GO" id="GO:0004818">
    <property type="term" value="F:glutamate-tRNA ligase activity"/>
    <property type="evidence" value="ECO:0007669"/>
    <property type="project" value="UniProtKB-UniRule"/>
</dbReference>
<keyword evidence="3 8" id="KW-0436">Ligase</keyword>
<dbReference type="InterPro" id="IPR049940">
    <property type="entry name" value="GluQ/Sye"/>
</dbReference>
<dbReference type="InterPro" id="IPR020751">
    <property type="entry name" value="aa-tRNA-synth_I_codon-bd_sub2"/>
</dbReference>
<dbReference type="RefSeq" id="WP_149813200.1">
    <property type="nucleotide sequence ID" value="NZ_VUKA01000009.1"/>
</dbReference>
<dbReference type="AlphaFoldDB" id="A0A5B2TEQ3"/>
<evidence type="ECO:0000256" key="8">
    <source>
        <dbReference type="HAMAP-Rule" id="MF_00022"/>
    </source>
</evidence>
<evidence type="ECO:0000259" key="10">
    <source>
        <dbReference type="Pfam" id="PF19269"/>
    </source>
</evidence>
<dbReference type="HAMAP" id="MF_00022">
    <property type="entry name" value="Glu_tRNA_synth_type1"/>
    <property type="match status" value="1"/>
</dbReference>
<dbReference type="GO" id="GO:0005737">
    <property type="term" value="C:cytoplasm"/>
    <property type="evidence" value="ECO:0007669"/>
    <property type="project" value="UniProtKB-SubCell"/>
</dbReference>
<dbReference type="PANTHER" id="PTHR43311:SF2">
    <property type="entry name" value="GLUTAMATE--TRNA LIGASE, MITOCHONDRIAL-RELATED"/>
    <property type="match status" value="1"/>
</dbReference>
<dbReference type="InterPro" id="IPR004527">
    <property type="entry name" value="Glu-tRNA-ligase_bac/mito"/>
</dbReference>
<dbReference type="PROSITE" id="PS00178">
    <property type="entry name" value="AA_TRNA_LIGASE_I"/>
    <property type="match status" value="1"/>
</dbReference>
<evidence type="ECO:0000313" key="11">
    <source>
        <dbReference type="EMBL" id="KAA2212280.1"/>
    </source>
</evidence>